<dbReference type="Proteomes" id="UP000054212">
    <property type="component" value="Unassembled WGS sequence"/>
</dbReference>
<sequence>MVATLEGMKRVFATILIGCLALTLNLSVVEAAVKPGSACKKLGKIKKSAGIKYTCIKSGKKQVWKKGTAIKSAAPAITPTPTPTPLKFEAWSTEINSKILSDQAQQYFLDWARDRIGNQSNHLQIVQENKHSSRVSILKRADDLGAQLFGSYFLQGSITVIGASESWTIQELTKSGWDTKKCSDP</sequence>
<dbReference type="AlphaFoldDB" id="A0A0R2Q6S4"/>
<dbReference type="EMBL" id="LIAT01000097">
    <property type="protein sequence ID" value="KRO44715.1"/>
    <property type="molecule type" value="Genomic_DNA"/>
</dbReference>
<feature type="non-terminal residue" evidence="1">
    <location>
        <position position="185"/>
    </location>
</feature>
<evidence type="ECO:0000313" key="1">
    <source>
        <dbReference type="EMBL" id="KRO44715.1"/>
    </source>
</evidence>
<gene>
    <name evidence="1" type="ORF">ABR61_05660</name>
</gene>
<protein>
    <submittedName>
        <fullName evidence="1">Uncharacterized protein</fullName>
    </submittedName>
</protein>
<comment type="caution">
    <text evidence="1">The sequence shown here is derived from an EMBL/GenBank/DDBJ whole genome shotgun (WGS) entry which is preliminary data.</text>
</comment>
<reference evidence="1 2" key="1">
    <citation type="submission" date="2015-10" db="EMBL/GenBank/DDBJ databases">
        <title>Metagenome-Assembled Genomes uncover a global brackish microbiome.</title>
        <authorList>
            <person name="Hugerth L.W."/>
            <person name="Larsson J."/>
            <person name="Alneberg J."/>
            <person name="Lindh M.V."/>
            <person name="Legrand C."/>
            <person name="Pinhassi J."/>
            <person name="Andersson A.F."/>
        </authorList>
    </citation>
    <scope>NUCLEOTIDE SEQUENCE [LARGE SCALE GENOMIC DNA]</scope>
    <source>
        <strain evidence="1">BACL2 MAG-120813-bin23</strain>
    </source>
</reference>
<proteinExistence type="predicted"/>
<accession>A0A0R2Q6S4</accession>
<organism evidence="1 2">
    <name type="scientific">Actinobacteria bacterium BACL2 MAG-120813-bin23</name>
    <dbReference type="NCBI Taxonomy" id="1655569"/>
    <lineage>
        <taxon>Bacteria</taxon>
        <taxon>Bacillati</taxon>
        <taxon>Actinomycetota</taxon>
        <taxon>Actinomycetes</taxon>
        <taxon>Actinomycetes incertae sedis</taxon>
        <taxon>ac1 cluster</taxon>
    </lineage>
</organism>
<evidence type="ECO:0000313" key="2">
    <source>
        <dbReference type="Proteomes" id="UP000054212"/>
    </source>
</evidence>
<name>A0A0R2Q6S4_9ACTN</name>